<organism evidence="9 10">
    <name type="scientific">Phenylobacterium glaciei</name>
    <dbReference type="NCBI Taxonomy" id="2803784"/>
    <lineage>
        <taxon>Bacteria</taxon>
        <taxon>Pseudomonadati</taxon>
        <taxon>Pseudomonadota</taxon>
        <taxon>Alphaproteobacteria</taxon>
        <taxon>Caulobacterales</taxon>
        <taxon>Caulobacteraceae</taxon>
        <taxon>Phenylobacterium</taxon>
    </lineage>
</organism>
<feature type="chain" id="PRO_5038035379" evidence="8">
    <location>
        <begin position="23"/>
        <end position="425"/>
    </location>
</feature>
<evidence type="ECO:0000313" key="9">
    <source>
        <dbReference type="EMBL" id="MBR7617911.1"/>
    </source>
</evidence>
<reference evidence="9" key="1">
    <citation type="submission" date="2021-04" db="EMBL/GenBank/DDBJ databases">
        <title>Draft genome assembly of strain Phenylobacterium sp. 20VBR1 using MiniION and Illumina platforms.</title>
        <authorList>
            <person name="Thomas F.A."/>
            <person name="Krishnan K.P."/>
            <person name="Sinha R.K."/>
        </authorList>
    </citation>
    <scope>NUCLEOTIDE SEQUENCE</scope>
    <source>
        <strain evidence="9">20VBR1</strain>
    </source>
</reference>
<dbReference type="Proteomes" id="UP000622580">
    <property type="component" value="Unassembled WGS sequence"/>
</dbReference>
<dbReference type="InterPro" id="IPR036458">
    <property type="entry name" value="Na:dicarbo_symporter_sf"/>
</dbReference>
<dbReference type="GO" id="GO:0005886">
    <property type="term" value="C:plasma membrane"/>
    <property type="evidence" value="ECO:0007669"/>
    <property type="project" value="UniProtKB-SubCell"/>
</dbReference>
<keyword evidence="5 7" id="KW-1133">Transmembrane helix</keyword>
<dbReference type="AlphaFoldDB" id="A0A941HUA5"/>
<evidence type="ECO:0000313" key="10">
    <source>
        <dbReference type="Proteomes" id="UP000622580"/>
    </source>
</evidence>
<dbReference type="InterPro" id="IPR006311">
    <property type="entry name" value="TAT_signal"/>
</dbReference>
<feature type="transmembrane region" description="Helical" evidence="7">
    <location>
        <begin position="192"/>
        <end position="211"/>
    </location>
</feature>
<comment type="caution">
    <text evidence="9">The sequence shown here is derived from an EMBL/GenBank/DDBJ whole genome shotgun (WGS) entry which is preliminary data.</text>
</comment>
<evidence type="ECO:0000256" key="6">
    <source>
        <dbReference type="ARBA" id="ARBA00023136"/>
    </source>
</evidence>
<dbReference type="InterPro" id="IPR001991">
    <property type="entry name" value="Na-dicarboxylate_symporter"/>
</dbReference>
<name>A0A941HUA5_9CAUL</name>
<keyword evidence="8" id="KW-0732">Signal</keyword>
<dbReference type="PANTHER" id="PTHR42865:SF7">
    <property type="entry name" value="PROTON_GLUTAMATE-ASPARTATE SYMPORTER"/>
    <property type="match status" value="1"/>
</dbReference>
<dbReference type="EMBL" id="JAGSGD010000001">
    <property type="protein sequence ID" value="MBR7617911.1"/>
    <property type="molecule type" value="Genomic_DNA"/>
</dbReference>
<dbReference type="GO" id="GO:0015293">
    <property type="term" value="F:symporter activity"/>
    <property type="evidence" value="ECO:0007669"/>
    <property type="project" value="UniProtKB-KW"/>
</dbReference>
<dbReference type="Pfam" id="PF00375">
    <property type="entry name" value="SDF"/>
    <property type="match status" value="1"/>
</dbReference>
<keyword evidence="6 7" id="KW-0472">Membrane</keyword>
<dbReference type="SUPFAM" id="SSF118215">
    <property type="entry name" value="Proton glutamate symport protein"/>
    <property type="match status" value="1"/>
</dbReference>
<dbReference type="PRINTS" id="PR00173">
    <property type="entry name" value="EDTRNSPORT"/>
</dbReference>
<feature type="transmembrane region" description="Helical" evidence="7">
    <location>
        <begin position="331"/>
        <end position="357"/>
    </location>
</feature>
<feature type="signal peptide" evidence="8">
    <location>
        <begin position="1"/>
        <end position="22"/>
    </location>
</feature>
<gene>
    <name evidence="9" type="ORF">JKL49_00800</name>
</gene>
<feature type="transmembrane region" description="Helical" evidence="7">
    <location>
        <begin position="79"/>
        <end position="105"/>
    </location>
</feature>
<comment type="subcellular location">
    <subcellularLocation>
        <location evidence="1">Cell membrane</location>
        <topology evidence="1">Multi-pass membrane protein</topology>
    </subcellularLocation>
</comment>
<evidence type="ECO:0000256" key="8">
    <source>
        <dbReference type="SAM" id="SignalP"/>
    </source>
</evidence>
<dbReference type="PANTHER" id="PTHR42865">
    <property type="entry name" value="PROTON/GLUTAMATE-ASPARTATE SYMPORTER"/>
    <property type="match status" value="1"/>
</dbReference>
<evidence type="ECO:0000256" key="5">
    <source>
        <dbReference type="ARBA" id="ARBA00022989"/>
    </source>
</evidence>
<dbReference type="RefSeq" id="WP_215337511.1">
    <property type="nucleotide sequence ID" value="NZ_JAGSGD010000001.1"/>
</dbReference>
<evidence type="ECO:0000256" key="2">
    <source>
        <dbReference type="ARBA" id="ARBA00022448"/>
    </source>
</evidence>
<feature type="transmembrane region" description="Helical" evidence="7">
    <location>
        <begin position="223"/>
        <end position="248"/>
    </location>
</feature>
<keyword evidence="2" id="KW-0813">Transport</keyword>
<accession>A0A941HUA5</accession>
<dbReference type="Gene3D" id="1.10.3860.10">
    <property type="entry name" value="Sodium:dicarboxylate symporter"/>
    <property type="match status" value="1"/>
</dbReference>
<evidence type="ECO:0000256" key="3">
    <source>
        <dbReference type="ARBA" id="ARBA00022475"/>
    </source>
</evidence>
<feature type="transmembrane region" description="Helical" evidence="7">
    <location>
        <begin position="152"/>
        <end position="172"/>
    </location>
</feature>
<evidence type="ECO:0000256" key="4">
    <source>
        <dbReference type="ARBA" id="ARBA00022692"/>
    </source>
</evidence>
<feature type="transmembrane region" description="Helical" evidence="7">
    <location>
        <begin position="46"/>
        <end position="67"/>
    </location>
</feature>
<evidence type="ECO:0000256" key="1">
    <source>
        <dbReference type="ARBA" id="ARBA00004651"/>
    </source>
</evidence>
<feature type="transmembrane region" description="Helical" evidence="7">
    <location>
        <begin position="304"/>
        <end position="325"/>
    </location>
</feature>
<keyword evidence="4 7" id="KW-0812">Transmembrane</keyword>
<dbReference type="PROSITE" id="PS51318">
    <property type="entry name" value="TAT"/>
    <property type="match status" value="1"/>
</dbReference>
<sequence>MTLTTRVLIGLMAGLAAGAAVASLLPAYAPQIIAVAEPAGGVWLDALRMTIIPLVFALLVTGVAQAADTARAGGDAAKTLGLFAVLLVLSAAFAAVATPALLAVWPAPAEAAQALRASAHAAQGEIPPTPAIEEMIKSFIPTNPVKVAADGAMAPLVVFALVFGLAATRISAEKRASLFGFFDAVKDAMMTLVHWVLWAAPFGVFALALVTGARTGLGAVGILGHYVIIVSIMCLSMAVIATILAVVFGKVPLMAFVRAMIPVEAVAISTQSSLASMPAMLDTAQKLGVPEKVRGMVLPMAVALFRMTSPAGNMAVVIYVAHIYGVHLTPLVLMVGVLVAATVSLAAVGIASAVTFFTTLGPISMAMGVPMELLPLLLAVETLPDISRTIGNVTADVAVTTIAAEWSLEEDAEDLAQAQAQAQAR</sequence>
<evidence type="ECO:0000256" key="7">
    <source>
        <dbReference type="SAM" id="Phobius"/>
    </source>
</evidence>
<keyword evidence="10" id="KW-1185">Reference proteome</keyword>
<proteinExistence type="predicted"/>
<protein>
    <submittedName>
        <fullName evidence="9">Dicarboxylate/amino acid:cation symporter</fullName>
    </submittedName>
</protein>
<keyword evidence="3" id="KW-1003">Cell membrane</keyword>